<feature type="transmembrane region" description="Helical" evidence="1">
    <location>
        <begin position="63"/>
        <end position="89"/>
    </location>
</feature>
<name>A0A142ECV4_9GAMM</name>
<keyword evidence="1" id="KW-1133">Transmembrane helix</keyword>
<evidence type="ECO:0008006" key="3">
    <source>
        <dbReference type="Google" id="ProtNLM"/>
    </source>
</evidence>
<accession>A0A142ECV4</accession>
<dbReference type="AlphaFoldDB" id="A0A142ECV4"/>
<sequence length="183" mass="21395">MINKKKLQKSDEFIIFEEDVVRYVREFPFWLRLFLLPWSLFCIPFVLYYLGLAQSTDWTNTPIFGVIFATFGFLILPLVFSTMILWFAILGDSIDLTLNSISREIILQRKSPFRSRLTHYPLSNLQVYKVELESDYPVYDAAIVTLRMPDGVKVSISAFSRDEEAKYYIQRVRKLIAIASESP</sequence>
<keyword evidence="1" id="KW-0472">Membrane</keyword>
<organism evidence="2">
    <name type="scientific">Acinetobacter towneri</name>
    <dbReference type="NCBI Taxonomy" id="202956"/>
    <lineage>
        <taxon>Bacteria</taxon>
        <taxon>Pseudomonadati</taxon>
        <taxon>Pseudomonadota</taxon>
        <taxon>Gammaproteobacteria</taxon>
        <taxon>Moraxellales</taxon>
        <taxon>Moraxellaceae</taxon>
        <taxon>Acinetobacter</taxon>
    </lineage>
</organism>
<reference evidence="2" key="1">
    <citation type="submission" date="2017-07" db="EMBL/GenBank/DDBJ databases">
        <authorList>
            <person name="Zhou D."/>
            <person name="Huang Y."/>
            <person name="Yuan J."/>
            <person name="Huang L."/>
            <person name="Tong Y."/>
        </authorList>
    </citation>
    <scope>NUCLEOTIDE SEQUENCE</scope>
    <source>
        <strain evidence="2">G295</strain>
        <plasmid evidence="2">pNDM-GJ02</plasmid>
    </source>
</reference>
<geneLocation type="plasmid" evidence="2">
    <name>pNDM-GJ02</name>
</geneLocation>
<evidence type="ECO:0000256" key="1">
    <source>
        <dbReference type="SAM" id="Phobius"/>
    </source>
</evidence>
<feature type="transmembrane region" description="Helical" evidence="1">
    <location>
        <begin position="29"/>
        <end position="51"/>
    </location>
</feature>
<keyword evidence="2" id="KW-0614">Plasmid</keyword>
<proteinExistence type="predicted"/>
<protein>
    <recommendedName>
        <fullName evidence="3">DUF304 domain-containing protein</fullName>
    </recommendedName>
</protein>
<dbReference type="EMBL" id="KT965093">
    <property type="protein sequence ID" value="AMQ45992.1"/>
    <property type="molecule type" value="Genomic_DNA"/>
</dbReference>
<evidence type="ECO:0000313" key="2">
    <source>
        <dbReference type="EMBL" id="AMQ45992.1"/>
    </source>
</evidence>
<dbReference type="RefSeq" id="WP_171265059.1">
    <property type="nucleotide sequence ID" value="NZ_KT965093.1"/>
</dbReference>
<keyword evidence="1" id="KW-0812">Transmembrane</keyword>